<dbReference type="STRING" id="565045.NOR51B_2084"/>
<keyword evidence="2" id="KW-0378">Hydrolase</keyword>
<dbReference type="InterPro" id="IPR051781">
    <property type="entry name" value="Metallo-dep_Hydrolase"/>
</dbReference>
<dbReference type="AlphaFoldDB" id="B8KUC2"/>
<name>B8KUC2_9GAMM</name>
<dbReference type="PANTHER" id="PTHR43135">
    <property type="entry name" value="ALPHA-D-RIBOSE 1-METHYLPHOSPHONATE 5-TRIPHOSPHATE DIPHOSPHATASE"/>
    <property type="match status" value="1"/>
</dbReference>
<reference evidence="3" key="1">
    <citation type="journal article" date="2013" name="BMC Microbiol.">
        <title>Taxonomy and evolution of bacteriochlorophyll a-containing members of the OM60/NOR5 clade of marine gammaproteobacteria: description of Luminiphilus syltensis gen. nov., sp. nov., reclassification of Haliea rubra as Pseudohaliea rubra gen. nov., comb. nov., and emendation of Chromatocurvus halotolerans.</title>
        <authorList>
            <person name="Spring S."/>
            <person name="Riedel T."/>
            <person name="Sproer C."/>
            <person name="Yan S."/>
            <person name="Harder J."/>
            <person name="Fuchs B.M."/>
        </authorList>
    </citation>
    <scope>NUCLEOTIDE SEQUENCE [LARGE SCALE GENOMIC DNA]</scope>
    <source>
        <strain evidence="3">NOR51-B</strain>
    </source>
</reference>
<dbReference type="PANTHER" id="PTHR43135:SF3">
    <property type="entry name" value="ALPHA-D-RIBOSE 1-METHYLPHOSPHONATE 5-TRIPHOSPHATE DIPHOSPHATASE"/>
    <property type="match status" value="1"/>
</dbReference>
<dbReference type="SUPFAM" id="SSF51556">
    <property type="entry name" value="Metallo-dependent hydrolases"/>
    <property type="match status" value="1"/>
</dbReference>
<evidence type="ECO:0000259" key="1">
    <source>
        <dbReference type="Pfam" id="PF01979"/>
    </source>
</evidence>
<dbReference type="Proteomes" id="UP000004699">
    <property type="component" value="Unassembled WGS sequence"/>
</dbReference>
<dbReference type="Gene3D" id="3.20.20.140">
    <property type="entry name" value="Metal-dependent hydrolases"/>
    <property type="match status" value="1"/>
</dbReference>
<dbReference type="InterPro" id="IPR011059">
    <property type="entry name" value="Metal-dep_hydrolase_composite"/>
</dbReference>
<sequence>MRNAEKTLRGGFTSIRDMGHSGQSVFAVRDAINDGLIEGPRMQAAGELIRPTGGELAGWMQEEIEQALHVAAICDGPADCGRAVRASIALGADTIKVATKGDLAADSPSQFALEELIAIREAAHRKGVRVTASGFSTDSINLPLAAGFDGVVHGTYSDTETFELLRENKAWFIPTLLAARVVREMAEDPDSRRSDAWREENLSIYHGMVASFRAAMDAGVQIAFGTDAGWRPHGENAEQLEQMVELGMTPHDALLSATAHAAAAIGWDSEIGAIEPDKYADILVLKGNPLEQITLTRTPLAVIKGGSVVVDNRDD</sequence>
<dbReference type="InterPro" id="IPR006680">
    <property type="entry name" value="Amidohydro-rel"/>
</dbReference>
<keyword evidence="3" id="KW-1185">Reference proteome</keyword>
<dbReference type="Gene3D" id="2.30.40.10">
    <property type="entry name" value="Urease, subunit C, domain 1"/>
    <property type="match status" value="1"/>
</dbReference>
<dbReference type="GO" id="GO:0016810">
    <property type="term" value="F:hydrolase activity, acting on carbon-nitrogen (but not peptide) bonds"/>
    <property type="evidence" value="ECO:0007669"/>
    <property type="project" value="InterPro"/>
</dbReference>
<dbReference type="InterPro" id="IPR032466">
    <property type="entry name" value="Metal_Hydrolase"/>
</dbReference>
<proteinExistence type="predicted"/>
<evidence type="ECO:0000313" key="2">
    <source>
        <dbReference type="EMBL" id="EED36136.1"/>
    </source>
</evidence>
<protein>
    <submittedName>
        <fullName evidence="2">Amidohydrolase</fullName>
    </submittedName>
</protein>
<dbReference type="EMBL" id="DS999411">
    <property type="protein sequence ID" value="EED36136.1"/>
    <property type="molecule type" value="Genomic_DNA"/>
</dbReference>
<dbReference type="Pfam" id="PF01979">
    <property type="entry name" value="Amidohydro_1"/>
    <property type="match status" value="1"/>
</dbReference>
<dbReference type="HOGENOM" id="CLU_023620_2_2_6"/>
<dbReference type="eggNOG" id="COG1228">
    <property type="taxonomic scope" value="Bacteria"/>
</dbReference>
<feature type="domain" description="Amidohydrolase-related" evidence="1">
    <location>
        <begin position="3"/>
        <end position="309"/>
    </location>
</feature>
<evidence type="ECO:0000313" key="3">
    <source>
        <dbReference type="Proteomes" id="UP000004699"/>
    </source>
</evidence>
<organism evidence="2 3">
    <name type="scientific">Luminiphilus syltensis NOR5-1B</name>
    <dbReference type="NCBI Taxonomy" id="565045"/>
    <lineage>
        <taxon>Bacteria</taxon>
        <taxon>Pseudomonadati</taxon>
        <taxon>Pseudomonadota</taxon>
        <taxon>Gammaproteobacteria</taxon>
        <taxon>Cellvibrionales</taxon>
        <taxon>Halieaceae</taxon>
        <taxon>Luminiphilus</taxon>
    </lineage>
</organism>
<gene>
    <name evidence="2" type="ORF">NOR51B_2084</name>
</gene>
<accession>B8KUC2</accession>